<dbReference type="Proteomes" id="UP001174050">
    <property type="component" value="Unassembled WGS sequence"/>
</dbReference>
<evidence type="ECO:0000313" key="1">
    <source>
        <dbReference type="EMBL" id="MDN3296336.1"/>
    </source>
</evidence>
<protein>
    <submittedName>
        <fullName evidence="1">Uncharacterized protein</fullName>
    </submittedName>
</protein>
<name>A0ABT7ZBB3_9ACTN</name>
<organism evidence="1 2">
    <name type="scientific">Streptomyces ficellus</name>
    <dbReference type="NCBI Taxonomy" id="1977088"/>
    <lineage>
        <taxon>Bacteria</taxon>
        <taxon>Bacillati</taxon>
        <taxon>Actinomycetota</taxon>
        <taxon>Actinomycetes</taxon>
        <taxon>Kitasatosporales</taxon>
        <taxon>Streptomycetaceae</taxon>
        <taxon>Streptomyces</taxon>
    </lineage>
</organism>
<dbReference type="RefSeq" id="WP_290113547.1">
    <property type="nucleotide sequence ID" value="NZ_JAUEPL010000031.1"/>
</dbReference>
<evidence type="ECO:0000313" key="2">
    <source>
        <dbReference type="Proteomes" id="UP001174050"/>
    </source>
</evidence>
<keyword evidence="2" id="KW-1185">Reference proteome</keyword>
<accession>A0ABT7ZBB3</accession>
<comment type="caution">
    <text evidence="1">The sequence shown here is derived from an EMBL/GenBank/DDBJ whole genome shotgun (WGS) entry which is preliminary data.</text>
</comment>
<proteinExistence type="predicted"/>
<reference evidence="1" key="1">
    <citation type="submission" date="2023-06" db="EMBL/GenBank/DDBJ databases">
        <title>WGS-Sequencing of Streptomyces ficellus isolate 21 collected from sand in Gara Djebilet Iron Mine in Algeria.</title>
        <authorList>
            <person name="Zegers G.P."/>
            <person name="Gomez A."/>
            <person name="Gueddou A."/>
            <person name="Zahara A.F."/>
            <person name="Worth M."/>
            <person name="Sevigny J.L."/>
            <person name="Tisa L."/>
        </authorList>
    </citation>
    <scope>NUCLEOTIDE SEQUENCE</scope>
    <source>
        <strain evidence="1">AS11</strain>
    </source>
</reference>
<gene>
    <name evidence="1" type="ORF">QWM81_20155</name>
</gene>
<dbReference type="EMBL" id="JAUEPL010000031">
    <property type="protein sequence ID" value="MDN3296336.1"/>
    <property type="molecule type" value="Genomic_DNA"/>
</dbReference>
<sequence>MSEQVRSRDIEMSDDEVIGGASVLLAQRGHAKAAALMLDVTSARIERHSVHEETMCYSYDREYQEVILELEPHLIHNTGYLLNDIKSAFQTVAVGCGRDIEDVLIREVLPRVGPNWREQLARELKGGYRTNQARKVRLEPRHPAEDGLHFTNEWEQRVYHVLKEHQSSRTS</sequence>